<evidence type="ECO:0000259" key="7">
    <source>
        <dbReference type="Pfam" id="PF00155"/>
    </source>
</evidence>
<gene>
    <name evidence="8" type="ORF">CYR55_14990</name>
</gene>
<sequence>MPDIADRLTHVSVSASVAMTQKARDLAAQGVDVVGLSTGEPDFPTPEHATEAAYAAARAGDTRYPPTDGTPALRAAIQRKFLRDNELHYDISQILTAGGAKQIIFNAMMATLNPGDEVVIPTPSWISYADIVKFAGGTPVPVACHEEHGFKPLPADLEAAITQKTKWLLINYPSNPTGSVAGLDELRAMAEVMLRHEHVWILTDDIYEHLIYDDITFWTLAQVEPRLYNRVLTVNGVSKAYSMTGWRLGFCGGPAPLINAMSNVNTQNSGGVTTLTQAAAVAVLDGPQDLLKARAAIYRERRDYVLERLAAIPGVRCHTPQGAFYLFVNIADVIGKTSAAGRKINNDADFVMALIEEQHVVTVPGAAYGMSPYFRLSYATSMERLHTGCDRIAAFCAGCR</sequence>
<evidence type="ECO:0000256" key="6">
    <source>
        <dbReference type="RuleBase" id="RU000481"/>
    </source>
</evidence>
<comment type="caution">
    <text evidence="8">The sequence shown here is derived from an EMBL/GenBank/DDBJ whole genome shotgun (WGS) entry which is preliminary data.</text>
</comment>
<keyword evidence="4 6" id="KW-0808">Transferase</keyword>
<dbReference type="InterPro" id="IPR015421">
    <property type="entry name" value="PyrdxlP-dep_Trfase_major"/>
</dbReference>
<dbReference type="SUPFAM" id="SSF53383">
    <property type="entry name" value="PLP-dependent transferases"/>
    <property type="match status" value="1"/>
</dbReference>
<dbReference type="InterPro" id="IPR004839">
    <property type="entry name" value="Aminotransferase_I/II_large"/>
</dbReference>
<dbReference type="PROSITE" id="PS00105">
    <property type="entry name" value="AA_TRANSFER_CLASS_1"/>
    <property type="match status" value="1"/>
</dbReference>
<dbReference type="GO" id="GO:0030170">
    <property type="term" value="F:pyridoxal phosphate binding"/>
    <property type="evidence" value="ECO:0007669"/>
    <property type="project" value="InterPro"/>
</dbReference>
<dbReference type="InterPro" id="IPR015424">
    <property type="entry name" value="PyrdxlP-dep_Trfase"/>
</dbReference>
<evidence type="ECO:0000256" key="4">
    <source>
        <dbReference type="ARBA" id="ARBA00022679"/>
    </source>
</evidence>
<dbReference type="FunFam" id="3.40.640.10:FF:000033">
    <property type="entry name" value="Aspartate aminotransferase"/>
    <property type="match status" value="1"/>
</dbReference>
<dbReference type="AlphaFoldDB" id="A0A2N5E293"/>
<dbReference type="Gene3D" id="3.40.640.10">
    <property type="entry name" value="Type I PLP-dependent aspartate aminotransferase-like (Major domain)"/>
    <property type="match status" value="1"/>
</dbReference>
<dbReference type="Pfam" id="PF00155">
    <property type="entry name" value="Aminotran_1_2"/>
    <property type="match status" value="1"/>
</dbReference>
<evidence type="ECO:0000256" key="5">
    <source>
        <dbReference type="ARBA" id="ARBA00022898"/>
    </source>
</evidence>
<dbReference type="PANTHER" id="PTHR46383">
    <property type="entry name" value="ASPARTATE AMINOTRANSFERASE"/>
    <property type="match status" value="1"/>
</dbReference>
<dbReference type="EC" id="2.6.1.-" evidence="6"/>
<keyword evidence="5" id="KW-0663">Pyridoxal phosphate</keyword>
<dbReference type="RefSeq" id="WP_101817187.1">
    <property type="nucleotide sequence ID" value="NZ_PJZF01000013.1"/>
</dbReference>
<protein>
    <recommendedName>
        <fullName evidence="6">Aminotransferase</fullName>
        <ecNumber evidence="6">2.6.1.-</ecNumber>
    </recommendedName>
</protein>
<dbReference type="PANTHER" id="PTHR46383:SF1">
    <property type="entry name" value="ASPARTATE AMINOTRANSFERASE"/>
    <property type="match status" value="1"/>
</dbReference>
<keyword evidence="9" id="KW-1185">Reference proteome</keyword>
<accession>A0A2N5E293</accession>
<dbReference type="EMBL" id="PJZF01000013">
    <property type="protein sequence ID" value="PLR34701.1"/>
    <property type="molecule type" value="Genomic_DNA"/>
</dbReference>
<evidence type="ECO:0000256" key="3">
    <source>
        <dbReference type="ARBA" id="ARBA00022576"/>
    </source>
</evidence>
<dbReference type="GO" id="GO:0006520">
    <property type="term" value="P:amino acid metabolic process"/>
    <property type="evidence" value="ECO:0007669"/>
    <property type="project" value="InterPro"/>
</dbReference>
<reference evidence="8 9" key="1">
    <citation type="submission" date="2017-12" db="EMBL/GenBank/DDBJ databases">
        <title>Characterization of six clinical isolates of Enterochimera gen. nov., a novel genus of the Yersiniaciae family and the three species Enterochimera arupensis sp. nov., Enterochimera coloradensis sp. nov, and Enterochimera californica sp. nov.</title>
        <authorList>
            <person name="Rossi A."/>
            <person name="Fisher M."/>
        </authorList>
    </citation>
    <scope>NUCLEOTIDE SEQUENCE [LARGE SCALE GENOMIC DNA]</scope>
    <source>
        <strain evidence="9">2015-Iso6</strain>
    </source>
</reference>
<keyword evidence="3 6" id="KW-0032">Aminotransferase</keyword>
<feature type="domain" description="Aminotransferase class I/classII large" evidence="7">
    <location>
        <begin position="32"/>
        <end position="392"/>
    </location>
</feature>
<dbReference type="CDD" id="cd00609">
    <property type="entry name" value="AAT_like"/>
    <property type="match status" value="1"/>
</dbReference>
<dbReference type="GO" id="GO:0008483">
    <property type="term" value="F:transaminase activity"/>
    <property type="evidence" value="ECO:0007669"/>
    <property type="project" value="UniProtKB-KW"/>
</dbReference>
<dbReference type="Proteomes" id="UP000234240">
    <property type="component" value="Unassembled WGS sequence"/>
</dbReference>
<dbReference type="InterPro" id="IPR004838">
    <property type="entry name" value="NHTrfase_class1_PyrdxlP-BS"/>
</dbReference>
<comment type="cofactor">
    <cofactor evidence="1 6">
        <name>pyridoxal 5'-phosphate</name>
        <dbReference type="ChEBI" id="CHEBI:597326"/>
    </cofactor>
</comment>
<comment type="similarity">
    <text evidence="2 6">Belongs to the class-I pyridoxal-phosphate-dependent aminotransferase family.</text>
</comment>
<evidence type="ECO:0000313" key="9">
    <source>
        <dbReference type="Proteomes" id="UP000234240"/>
    </source>
</evidence>
<name>A0A2N5E293_9GAMM</name>
<dbReference type="OrthoDB" id="9763453at2"/>
<dbReference type="InterPro" id="IPR015422">
    <property type="entry name" value="PyrdxlP-dep_Trfase_small"/>
</dbReference>
<dbReference type="Gene3D" id="3.90.1150.10">
    <property type="entry name" value="Aspartate Aminotransferase, domain 1"/>
    <property type="match status" value="1"/>
</dbReference>
<dbReference type="InterPro" id="IPR050596">
    <property type="entry name" value="AspAT/PAT-like"/>
</dbReference>
<evidence type="ECO:0000256" key="2">
    <source>
        <dbReference type="ARBA" id="ARBA00007441"/>
    </source>
</evidence>
<organism evidence="8 9">
    <name type="scientific">Chimaeribacter californicus</name>
    <dbReference type="NCBI Taxonomy" id="2060067"/>
    <lineage>
        <taxon>Bacteria</taxon>
        <taxon>Pseudomonadati</taxon>
        <taxon>Pseudomonadota</taxon>
        <taxon>Gammaproteobacteria</taxon>
        <taxon>Enterobacterales</taxon>
        <taxon>Yersiniaceae</taxon>
        <taxon>Chimaeribacter</taxon>
    </lineage>
</organism>
<proteinExistence type="inferred from homology"/>
<evidence type="ECO:0000256" key="1">
    <source>
        <dbReference type="ARBA" id="ARBA00001933"/>
    </source>
</evidence>
<evidence type="ECO:0000313" key="8">
    <source>
        <dbReference type="EMBL" id="PLR34701.1"/>
    </source>
</evidence>